<gene>
    <name evidence="1" type="ORF">CEUTPL_LOCUS7504</name>
</gene>
<dbReference type="OrthoDB" id="6774861at2759"/>
<proteinExistence type="predicted"/>
<dbReference type="PANTHER" id="PTHR13399:SF2">
    <property type="entry name" value="TRANSLOCON-ASSOCIATED PROTEIN SUBUNIT GAMMA"/>
    <property type="match status" value="1"/>
</dbReference>
<name>A0A9N9QNL4_9CUCU</name>
<sequence length="206" mass="23505">MNSENCEKVIDSTIIDICKKKSSNKMAIRQSQSYNYDFHIPKLEKRRASALVDELLLEIYNTVHNGTTDYLSTSGKSQKNCCINLVDLQDKNVAELSAIVVCLNEHLAHTGSVLVRQLKRRDSLRRQQQAHCDVISRILSHRVLADIKFTIQPSTLEGLAFTQWKAAMKIVAQLPSGIPPEFRKHLWITMAERYLHSKKVITQANF</sequence>
<reference evidence="1" key="1">
    <citation type="submission" date="2022-01" db="EMBL/GenBank/DDBJ databases">
        <authorList>
            <person name="King R."/>
        </authorList>
    </citation>
    <scope>NUCLEOTIDE SEQUENCE</scope>
</reference>
<dbReference type="GO" id="GO:0005783">
    <property type="term" value="C:endoplasmic reticulum"/>
    <property type="evidence" value="ECO:0007669"/>
    <property type="project" value="TreeGrafter"/>
</dbReference>
<keyword evidence="2" id="KW-1185">Reference proteome</keyword>
<evidence type="ECO:0000313" key="2">
    <source>
        <dbReference type="Proteomes" id="UP001152799"/>
    </source>
</evidence>
<dbReference type="PANTHER" id="PTHR13399">
    <property type="entry name" value="TRANSLOCON-ASSOCIATED PROTEIN TRAP , GAMMA SUBUNIT"/>
    <property type="match status" value="1"/>
</dbReference>
<protein>
    <recommendedName>
        <fullName evidence="3">TBC1 domain family member 30</fullName>
    </recommendedName>
</protein>
<accession>A0A9N9QNL4</accession>
<organism evidence="1 2">
    <name type="scientific">Ceutorhynchus assimilis</name>
    <name type="common">cabbage seed weevil</name>
    <dbReference type="NCBI Taxonomy" id="467358"/>
    <lineage>
        <taxon>Eukaryota</taxon>
        <taxon>Metazoa</taxon>
        <taxon>Ecdysozoa</taxon>
        <taxon>Arthropoda</taxon>
        <taxon>Hexapoda</taxon>
        <taxon>Insecta</taxon>
        <taxon>Pterygota</taxon>
        <taxon>Neoptera</taxon>
        <taxon>Endopterygota</taxon>
        <taxon>Coleoptera</taxon>
        <taxon>Polyphaga</taxon>
        <taxon>Cucujiformia</taxon>
        <taxon>Curculionidae</taxon>
        <taxon>Ceutorhynchinae</taxon>
        <taxon>Ceutorhynchus</taxon>
    </lineage>
</organism>
<evidence type="ECO:0008006" key="3">
    <source>
        <dbReference type="Google" id="ProtNLM"/>
    </source>
</evidence>
<dbReference type="AlphaFoldDB" id="A0A9N9QNL4"/>
<dbReference type="EMBL" id="OU892279">
    <property type="protein sequence ID" value="CAG9766935.1"/>
    <property type="molecule type" value="Genomic_DNA"/>
</dbReference>
<evidence type="ECO:0000313" key="1">
    <source>
        <dbReference type="EMBL" id="CAG9766935.1"/>
    </source>
</evidence>
<dbReference type="Proteomes" id="UP001152799">
    <property type="component" value="Chromosome 3"/>
</dbReference>